<dbReference type="AlphaFoldDB" id="A0A239CMV1"/>
<organism evidence="1 2">
    <name type="scientific">Pseudomonas japonica</name>
    <dbReference type="NCBI Taxonomy" id="256466"/>
    <lineage>
        <taxon>Bacteria</taxon>
        <taxon>Pseudomonadati</taxon>
        <taxon>Pseudomonadota</taxon>
        <taxon>Gammaproteobacteria</taxon>
        <taxon>Pseudomonadales</taxon>
        <taxon>Pseudomonadaceae</taxon>
        <taxon>Pseudomonas</taxon>
    </lineage>
</organism>
<sequence>MPAQSDLRFTFTAGPDAFEVVEFRLSEGLSETFLLDVDLSCSNPAIDFGQVLDRPALLTIWQGGQEVRHVHGS</sequence>
<dbReference type="Pfam" id="PF05954">
    <property type="entry name" value="Phage_GPD"/>
    <property type="match status" value="1"/>
</dbReference>
<reference evidence="2" key="1">
    <citation type="submission" date="2017-06" db="EMBL/GenBank/DDBJ databases">
        <authorList>
            <person name="Varghese N."/>
            <person name="Submissions S."/>
        </authorList>
    </citation>
    <scope>NUCLEOTIDE SEQUENCE [LARGE SCALE GENOMIC DNA]</scope>
    <source>
        <strain evidence="2">DSM 22348</strain>
    </source>
</reference>
<dbReference type="Proteomes" id="UP000198407">
    <property type="component" value="Unassembled WGS sequence"/>
</dbReference>
<dbReference type="EMBL" id="FZOL01000004">
    <property type="protein sequence ID" value="SNS21269.1"/>
    <property type="molecule type" value="Genomic_DNA"/>
</dbReference>
<proteinExistence type="predicted"/>
<evidence type="ECO:0000313" key="1">
    <source>
        <dbReference type="EMBL" id="SNS21269.1"/>
    </source>
</evidence>
<feature type="non-terminal residue" evidence="1">
    <location>
        <position position="73"/>
    </location>
</feature>
<dbReference type="Gene3D" id="2.30.110.50">
    <property type="match status" value="1"/>
</dbReference>
<evidence type="ECO:0000313" key="2">
    <source>
        <dbReference type="Proteomes" id="UP000198407"/>
    </source>
</evidence>
<accession>A0A239CMV1</accession>
<dbReference type="RefSeq" id="WP_346426408.1">
    <property type="nucleotide sequence ID" value="NZ_FZOL01000004.1"/>
</dbReference>
<dbReference type="SUPFAM" id="SSF69279">
    <property type="entry name" value="Phage tail proteins"/>
    <property type="match status" value="1"/>
</dbReference>
<keyword evidence="2" id="KW-1185">Reference proteome</keyword>
<gene>
    <name evidence="1" type="ORF">SAMN05444352_104289</name>
</gene>
<name>A0A239CMV1_9PSED</name>
<protein>
    <submittedName>
        <fullName evidence="1">Phage late control gene D protein (GPD)</fullName>
    </submittedName>
</protein>